<keyword evidence="7" id="KW-0805">Transcription regulation</keyword>
<gene>
    <name evidence="15" type="ORF">J2X12_003747</name>
</gene>
<evidence type="ECO:0000256" key="2">
    <source>
        <dbReference type="ARBA" id="ARBA00007871"/>
    </source>
</evidence>
<dbReference type="Gene3D" id="1.10.10.10">
    <property type="entry name" value="Winged helix-like DNA-binding domain superfamily/Winged helix DNA-binding domain"/>
    <property type="match status" value="1"/>
</dbReference>
<comment type="similarity">
    <text evidence="2">Belongs to the DtxR/MntR family.</text>
</comment>
<dbReference type="InterPro" id="IPR008988">
    <property type="entry name" value="Transcriptional_repressor_C"/>
</dbReference>
<dbReference type="Pfam" id="PF02742">
    <property type="entry name" value="Fe_dep_repr_C"/>
    <property type="match status" value="1"/>
</dbReference>
<dbReference type="SUPFAM" id="SSF50037">
    <property type="entry name" value="C-terminal domain of transcriptional repressors"/>
    <property type="match status" value="1"/>
</dbReference>
<dbReference type="GO" id="GO:0046914">
    <property type="term" value="F:transition metal ion binding"/>
    <property type="evidence" value="ECO:0007669"/>
    <property type="project" value="InterPro"/>
</dbReference>
<keyword evidence="5" id="KW-0678">Repressor</keyword>
<name>A0AAW8NIE6_PSEOX</name>
<dbReference type="Pfam" id="PF01325">
    <property type="entry name" value="Fe_dep_repress"/>
    <property type="match status" value="1"/>
</dbReference>
<dbReference type="InterPro" id="IPR050536">
    <property type="entry name" value="DtxR_MntR_Metal-Reg"/>
</dbReference>
<keyword evidence="11" id="KW-0464">Manganese</keyword>
<dbReference type="GO" id="GO:0045892">
    <property type="term" value="P:negative regulation of DNA-templated transcription"/>
    <property type="evidence" value="ECO:0007669"/>
    <property type="project" value="TreeGrafter"/>
</dbReference>
<keyword evidence="6" id="KW-0408">Iron</keyword>
<dbReference type="RefSeq" id="WP_174177573.1">
    <property type="nucleotide sequence ID" value="NZ_JABTYH010000010.1"/>
</dbReference>
<dbReference type="CDD" id="cd00090">
    <property type="entry name" value="HTH_ARSR"/>
    <property type="match status" value="1"/>
</dbReference>
<dbReference type="PROSITE" id="PS50944">
    <property type="entry name" value="HTH_DTXR"/>
    <property type="match status" value="1"/>
</dbReference>
<dbReference type="InterPro" id="IPR001367">
    <property type="entry name" value="Fe_dep_repressor"/>
</dbReference>
<evidence type="ECO:0000256" key="5">
    <source>
        <dbReference type="ARBA" id="ARBA00022491"/>
    </source>
</evidence>
<keyword evidence="8" id="KW-0238">DNA-binding</keyword>
<reference evidence="15" key="1">
    <citation type="submission" date="2023-07" db="EMBL/GenBank/DDBJ databases">
        <title>Sorghum-associated microbial communities from plants grown in Nebraska, USA.</title>
        <authorList>
            <person name="Schachtman D."/>
        </authorList>
    </citation>
    <scope>NUCLEOTIDE SEQUENCE</scope>
    <source>
        <strain evidence="15">BE261</strain>
    </source>
</reference>
<dbReference type="AlphaFoldDB" id="A0AAW8NIE6"/>
<dbReference type="InterPro" id="IPR022687">
    <property type="entry name" value="HTH_DTXR"/>
</dbReference>
<comment type="subunit">
    <text evidence="3">Homodimer.</text>
</comment>
<comment type="caution">
    <text evidence="15">The sequence shown here is derived from an EMBL/GenBank/DDBJ whole genome shotgun (WGS) entry which is preliminary data.</text>
</comment>
<evidence type="ECO:0000256" key="3">
    <source>
        <dbReference type="ARBA" id="ARBA00011738"/>
    </source>
</evidence>
<proteinExistence type="inferred from homology"/>
<organism evidence="15 16">
    <name type="scientific">Pseudarthrobacter oxydans</name>
    <name type="common">Arthrobacter oxydans</name>
    <dbReference type="NCBI Taxonomy" id="1671"/>
    <lineage>
        <taxon>Bacteria</taxon>
        <taxon>Bacillati</taxon>
        <taxon>Actinomycetota</taxon>
        <taxon>Actinomycetes</taxon>
        <taxon>Micrococcales</taxon>
        <taxon>Micrococcaceae</taxon>
        <taxon>Pseudarthrobacter</taxon>
    </lineage>
</organism>
<dbReference type="InterPro" id="IPR007167">
    <property type="entry name" value="Fe-transptr_FeoA-like"/>
</dbReference>
<dbReference type="InterPro" id="IPR022689">
    <property type="entry name" value="Iron_dep_repressor"/>
</dbReference>
<dbReference type="EMBL" id="JAVDWN010000017">
    <property type="protein sequence ID" value="MDR7165693.1"/>
    <property type="molecule type" value="Genomic_DNA"/>
</dbReference>
<evidence type="ECO:0000256" key="4">
    <source>
        <dbReference type="ARBA" id="ARBA00022490"/>
    </source>
</evidence>
<evidence type="ECO:0000256" key="1">
    <source>
        <dbReference type="ARBA" id="ARBA00004496"/>
    </source>
</evidence>
<dbReference type="FunFam" id="1.10.60.10:FF:000004">
    <property type="entry name" value="DtxR family transcriptional regulator"/>
    <property type="match status" value="1"/>
</dbReference>
<feature type="domain" description="HTH dtxR-type" evidence="14">
    <location>
        <begin position="6"/>
        <end position="68"/>
    </location>
</feature>
<dbReference type="Proteomes" id="UP001262032">
    <property type="component" value="Unassembled WGS sequence"/>
</dbReference>
<sequence length="225" mass="23730">MPLLDLTSAAQDYLKLIWIGAERAAAPVTVGGLAKSLAISASTASEGVRKLAEAGLVVHARYGHVELTAAGREQAAVLVRRHRLLETFLVEILGYGWDEVHGEADVLEHAVSETLTERIDRLLGHPARDPHGAPIPSTESAADSENEVLLSAAPAGTWLTLTRVSDADPALLRYCAGLGLLPGTELTVAEPRPFAAGTMVRLTGQEAGIEIGPEAADAIWVCPRP</sequence>
<evidence type="ECO:0000256" key="8">
    <source>
        <dbReference type="ARBA" id="ARBA00023125"/>
    </source>
</evidence>
<dbReference type="InterPro" id="IPR036421">
    <property type="entry name" value="Fe_dep_repressor_sf"/>
</dbReference>
<dbReference type="SMART" id="SM00529">
    <property type="entry name" value="HTH_DTXR"/>
    <property type="match status" value="1"/>
</dbReference>
<dbReference type="InterPro" id="IPR036390">
    <property type="entry name" value="WH_DNA-bd_sf"/>
</dbReference>
<evidence type="ECO:0000256" key="13">
    <source>
        <dbReference type="SAM" id="MobiDB-lite"/>
    </source>
</evidence>
<evidence type="ECO:0000313" key="16">
    <source>
        <dbReference type="Proteomes" id="UP001262032"/>
    </source>
</evidence>
<evidence type="ECO:0000313" key="15">
    <source>
        <dbReference type="EMBL" id="MDR7165693.1"/>
    </source>
</evidence>
<evidence type="ECO:0000256" key="10">
    <source>
        <dbReference type="ARBA" id="ARBA00023163"/>
    </source>
</evidence>
<keyword evidence="10" id="KW-0804">Transcription</keyword>
<comment type="subcellular location">
    <subcellularLocation>
        <location evidence="1">Cytoplasm</location>
    </subcellularLocation>
</comment>
<dbReference type="Pfam" id="PF04023">
    <property type="entry name" value="FeoA"/>
    <property type="match status" value="1"/>
</dbReference>
<dbReference type="InterPro" id="IPR011991">
    <property type="entry name" value="ArsR-like_HTH"/>
</dbReference>
<dbReference type="PANTHER" id="PTHR33238">
    <property type="entry name" value="IRON (METAL) DEPENDENT REPRESSOR, DTXR FAMILY"/>
    <property type="match status" value="1"/>
</dbReference>
<dbReference type="InterPro" id="IPR036388">
    <property type="entry name" value="WH-like_DNA-bd_sf"/>
</dbReference>
<evidence type="ECO:0000256" key="9">
    <source>
        <dbReference type="ARBA" id="ARBA00023159"/>
    </source>
</evidence>
<evidence type="ECO:0000256" key="11">
    <source>
        <dbReference type="ARBA" id="ARBA00023211"/>
    </source>
</evidence>
<evidence type="ECO:0000256" key="12">
    <source>
        <dbReference type="ARBA" id="ARBA00032593"/>
    </source>
</evidence>
<dbReference type="SUPFAM" id="SSF47979">
    <property type="entry name" value="Iron-dependent repressor protein, dimerization domain"/>
    <property type="match status" value="1"/>
</dbReference>
<feature type="region of interest" description="Disordered" evidence="13">
    <location>
        <begin position="125"/>
        <end position="144"/>
    </location>
</feature>
<keyword evidence="4" id="KW-0963">Cytoplasm</keyword>
<accession>A0AAW8NIE6</accession>
<protein>
    <recommendedName>
        <fullName evidence="12">Manganese transport regulator</fullName>
    </recommendedName>
</protein>
<keyword evidence="9" id="KW-0010">Activator</keyword>
<dbReference type="GO" id="GO:0005737">
    <property type="term" value="C:cytoplasm"/>
    <property type="evidence" value="ECO:0007669"/>
    <property type="project" value="UniProtKB-SubCell"/>
</dbReference>
<dbReference type="InterPro" id="IPR038157">
    <property type="entry name" value="FeoA_core_dom"/>
</dbReference>
<evidence type="ECO:0000256" key="7">
    <source>
        <dbReference type="ARBA" id="ARBA00023015"/>
    </source>
</evidence>
<dbReference type="SUPFAM" id="SSF46785">
    <property type="entry name" value="Winged helix' DNA-binding domain"/>
    <property type="match status" value="1"/>
</dbReference>
<dbReference type="GO" id="GO:0003700">
    <property type="term" value="F:DNA-binding transcription factor activity"/>
    <property type="evidence" value="ECO:0007669"/>
    <property type="project" value="InterPro"/>
</dbReference>
<dbReference type="PANTHER" id="PTHR33238:SF11">
    <property type="entry name" value="TRANSCRIPTIONAL REGULATOR MNTR"/>
    <property type="match status" value="1"/>
</dbReference>
<dbReference type="Gene3D" id="1.10.60.10">
    <property type="entry name" value="Iron dependent repressor, metal binding and dimerisation domain"/>
    <property type="match status" value="1"/>
</dbReference>
<dbReference type="GO" id="GO:0003677">
    <property type="term" value="F:DNA binding"/>
    <property type="evidence" value="ECO:0007669"/>
    <property type="project" value="UniProtKB-KW"/>
</dbReference>
<dbReference type="GO" id="GO:0046983">
    <property type="term" value="F:protein dimerization activity"/>
    <property type="evidence" value="ECO:0007669"/>
    <property type="project" value="InterPro"/>
</dbReference>
<evidence type="ECO:0000256" key="6">
    <source>
        <dbReference type="ARBA" id="ARBA00023004"/>
    </source>
</evidence>
<evidence type="ECO:0000259" key="14">
    <source>
        <dbReference type="PROSITE" id="PS50944"/>
    </source>
</evidence>
<dbReference type="Gene3D" id="2.30.30.90">
    <property type="match status" value="1"/>
</dbReference>
<dbReference type="SMART" id="SM00899">
    <property type="entry name" value="FeoA"/>
    <property type="match status" value="1"/>
</dbReference>